<dbReference type="RefSeq" id="WP_344418688.1">
    <property type="nucleotide sequence ID" value="NZ_BAAAQK010000012.1"/>
</dbReference>
<dbReference type="EMBL" id="BAAAQK010000012">
    <property type="protein sequence ID" value="GAA1854941.1"/>
    <property type="molecule type" value="Genomic_DNA"/>
</dbReference>
<reference evidence="1 2" key="1">
    <citation type="journal article" date="2019" name="Int. J. Syst. Evol. Microbiol.">
        <title>The Global Catalogue of Microorganisms (GCM) 10K type strain sequencing project: providing services to taxonomists for standard genome sequencing and annotation.</title>
        <authorList>
            <consortium name="The Broad Institute Genomics Platform"/>
            <consortium name="The Broad Institute Genome Sequencing Center for Infectious Disease"/>
            <person name="Wu L."/>
            <person name="Ma J."/>
        </authorList>
    </citation>
    <scope>NUCLEOTIDE SEQUENCE [LARGE SCALE GENOMIC DNA]</scope>
    <source>
        <strain evidence="1 2">JCM 16009</strain>
    </source>
</reference>
<organism evidence="1 2">
    <name type="scientific">Pseudonocardia ailaonensis</name>
    <dbReference type="NCBI Taxonomy" id="367279"/>
    <lineage>
        <taxon>Bacteria</taxon>
        <taxon>Bacillati</taxon>
        <taxon>Actinomycetota</taxon>
        <taxon>Actinomycetes</taxon>
        <taxon>Pseudonocardiales</taxon>
        <taxon>Pseudonocardiaceae</taxon>
        <taxon>Pseudonocardia</taxon>
    </lineage>
</organism>
<protein>
    <submittedName>
        <fullName evidence="1">Uncharacterized protein</fullName>
    </submittedName>
</protein>
<sequence length="107" mass="12472">MTSSLLMVELPVPAGREEEWNTWYHEVHMPDVLANVPGVVATRRYRVLNDADHDIHYVVLHEFASLELLEAYIGSTTVADRWGEYEVLWGRPAHYRRRGLQFLLELP</sequence>
<dbReference type="Pfam" id="PF14114">
    <property type="entry name" value="DUF4286"/>
    <property type="match status" value="1"/>
</dbReference>
<evidence type="ECO:0000313" key="2">
    <source>
        <dbReference type="Proteomes" id="UP001500449"/>
    </source>
</evidence>
<proteinExistence type="predicted"/>
<comment type="caution">
    <text evidence="1">The sequence shown here is derived from an EMBL/GenBank/DDBJ whole genome shotgun (WGS) entry which is preliminary data.</text>
</comment>
<evidence type="ECO:0000313" key="1">
    <source>
        <dbReference type="EMBL" id="GAA1854941.1"/>
    </source>
</evidence>
<dbReference type="Gene3D" id="3.30.70.100">
    <property type="match status" value="1"/>
</dbReference>
<accession>A0ABN2N7S2</accession>
<dbReference type="SUPFAM" id="SSF54909">
    <property type="entry name" value="Dimeric alpha+beta barrel"/>
    <property type="match status" value="1"/>
</dbReference>
<name>A0ABN2N7S2_9PSEU</name>
<keyword evidence="2" id="KW-1185">Reference proteome</keyword>
<dbReference type="Proteomes" id="UP001500449">
    <property type="component" value="Unassembled WGS sequence"/>
</dbReference>
<gene>
    <name evidence="1" type="ORF">GCM10009836_38740</name>
</gene>
<dbReference type="InterPro" id="IPR025563">
    <property type="entry name" value="DUF4286"/>
</dbReference>
<dbReference type="InterPro" id="IPR011008">
    <property type="entry name" value="Dimeric_a/b-barrel"/>
</dbReference>